<organism evidence="2 3">
    <name type="scientific">Multifurca ochricompacta</name>
    <dbReference type="NCBI Taxonomy" id="376703"/>
    <lineage>
        <taxon>Eukaryota</taxon>
        <taxon>Fungi</taxon>
        <taxon>Dikarya</taxon>
        <taxon>Basidiomycota</taxon>
        <taxon>Agaricomycotina</taxon>
        <taxon>Agaricomycetes</taxon>
        <taxon>Russulales</taxon>
        <taxon>Russulaceae</taxon>
        <taxon>Multifurca</taxon>
    </lineage>
</organism>
<keyword evidence="3" id="KW-1185">Reference proteome</keyword>
<dbReference type="PROSITE" id="PS50181">
    <property type="entry name" value="FBOX"/>
    <property type="match status" value="1"/>
</dbReference>
<sequence length="241" mass="26826">MTFPPIFNLSNELLLEIISNLCAEDISTCRRTCRKLNALIVDSQFIQYILRTAQSGVSDPLEPGLSLPERLDALQRWETAWAEMDLREPTTRIDAPITSPNGRPVEFSFGRYFVIIREGYGWPAGYSFLDMRAGSCLHAEAARWTTIDIDTPNVLVFAFASELDLVVAISCVNRLRFSSLSLSLLPSSSFLPPPSFLLPPSSFLPLPSHPSSAYSVQDSLNSFFRSCRLGHPQPSIVNGRL</sequence>
<evidence type="ECO:0000313" key="2">
    <source>
        <dbReference type="EMBL" id="KAI0298784.1"/>
    </source>
</evidence>
<dbReference type="CDD" id="cd09917">
    <property type="entry name" value="F-box_SF"/>
    <property type="match status" value="1"/>
</dbReference>
<accession>A0AAD4M1W4</accession>
<dbReference type="InterPro" id="IPR001810">
    <property type="entry name" value="F-box_dom"/>
</dbReference>
<comment type="caution">
    <text evidence="2">The sequence shown here is derived from an EMBL/GenBank/DDBJ whole genome shotgun (WGS) entry which is preliminary data.</text>
</comment>
<dbReference type="Pfam" id="PF00646">
    <property type="entry name" value="F-box"/>
    <property type="match status" value="1"/>
</dbReference>
<evidence type="ECO:0000313" key="3">
    <source>
        <dbReference type="Proteomes" id="UP001203297"/>
    </source>
</evidence>
<dbReference type="EMBL" id="WTXG01000026">
    <property type="protein sequence ID" value="KAI0298784.1"/>
    <property type="molecule type" value="Genomic_DNA"/>
</dbReference>
<dbReference type="Proteomes" id="UP001203297">
    <property type="component" value="Unassembled WGS sequence"/>
</dbReference>
<protein>
    <recommendedName>
        <fullName evidence="1">F-box domain-containing protein</fullName>
    </recommendedName>
</protein>
<name>A0AAD4M1W4_9AGAM</name>
<proteinExistence type="predicted"/>
<feature type="domain" description="F-box" evidence="1">
    <location>
        <begin position="3"/>
        <end position="49"/>
    </location>
</feature>
<dbReference type="SUPFAM" id="SSF81383">
    <property type="entry name" value="F-box domain"/>
    <property type="match status" value="1"/>
</dbReference>
<dbReference type="InterPro" id="IPR036047">
    <property type="entry name" value="F-box-like_dom_sf"/>
</dbReference>
<evidence type="ECO:0000259" key="1">
    <source>
        <dbReference type="PROSITE" id="PS50181"/>
    </source>
</evidence>
<dbReference type="Gene3D" id="1.20.1280.50">
    <property type="match status" value="1"/>
</dbReference>
<gene>
    <name evidence="2" type="ORF">B0F90DRAFT_673125</name>
</gene>
<reference evidence="2" key="1">
    <citation type="journal article" date="2022" name="New Phytol.">
        <title>Evolutionary transition to the ectomycorrhizal habit in the genomes of a hyperdiverse lineage of mushroom-forming fungi.</title>
        <authorList>
            <person name="Looney B."/>
            <person name="Miyauchi S."/>
            <person name="Morin E."/>
            <person name="Drula E."/>
            <person name="Courty P.E."/>
            <person name="Kohler A."/>
            <person name="Kuo A."/>
            <person name="LaButti K."/>
            <person name="Pangilinan J."/>
            <person name="Lipzen A."/>
            <person name="Riley R."/>
            <person name="Andreopoulos W."/>
            <person name="He G."/>
            <person name="Johnson J."/>
            <person name="Nolan M."/>
            <person name="Tritt A."/>
            <person name="Barry K.W."/>
            <person name="Grigoriev I.V."/>
            <person name="Nagy L.G."/>
            <person name="Hibbett D."/>
            <person name="Henrissat B."/>
            <person name="Matheny P.B."/>
            <person name="Labbe J."/>
            <person name="Martin F.M."/>
        </authorList>
    </citation>
    <scope>NUCLEOTIDE SEQUENCE</scope>
    <source>
        <strain evidence="2">BPL690</strain>
    </source>
</reference>
<dbReference type="AlphaFoldDB" id="A0AAD4M1W4"/>
<dbReference type="SMART" id="SM00256">
    <property type="entry name" value="FBOX"/>
    <property type="match status" value="1"/>
</dbReference>